<dbReference type="GO" id="GO:0005576">
    <property type="term" value="C:extracellular region"/>
    <property type="evidence" value="ECO:0007669"/>
    <property type="project" value="UniProtKB-SubCell"/>
</dbReference>
<reference evidence="12" key="2">
    <citation type="submission" date="2023-06" db="EMBL/GenBank/DDBJ databases">
        <authorList>
            <consortium name="Lawrence Berkeley National Laboratory"/>
            <person name="Haridas S."/>
            <person name="Hensen N."/>
            <person name="Bonometti L."/>
            <person name="Westerberg I."/>
            <person name="Brannstrom I.O."/>
            <person name="Guillou S."/>
            <person name="Cros-Aarteil S."/>
            <person name="Calhoun S."/>
            <person name="Kuo A."/>
            <person name="Mondo S."/>
            <person name="Pangilinan J."/>
            <person name="Riley R."/>
            <person name="Labutti K."/>
            <person name="Andreopoulos B."/>
            <person name="Lipzen A."/>
            <person name="Chen C."/>
            <person name="Yanf M."/>
            <person name="Daum C."/>
            <person name="Ng V."/>
            <person name="Clum A."/>
            <person name="Steindorff A."/>
            <person name="Ohm R."/>
            <person name="Martin F."/>
            <person name="Silar P."/>
            <person name="Natvig D."/>
            <person name="Lalanne C."/>
            <person name="Gautier V."/>
            <person name="Ament-Velasquez S.L."/>
            <person name="Kruys A."/>
            <person name="Hutchinson M.I."/>
            <person name="Powell A.J."/>
            <person name="Barry K."/>
            <person name="Miller A.N."/>
            <person name="Grigoriev I.V."/>
            <person name="Debuchy R."/>
            <person name="Gladieux P."/>
            <person name="Thoren M.H."/>
            <person name="Johannesson H."/>
        </authorList>
    </citation>
    <scope>NUCLEOTIDE SEQUENCE</scope>
    <source>
        <strain evidence="12">CBS 955.72</strain>
    </source>
</reference>
<keyword evidence="4" id="KW-0964">Secreted</keyword>
<feature type="compositionally biased region" description="Low complexity" evidence="9">
    <location>
        <begin position="260"/>
        <end position="292"/>
    </location>
</feature>
<keyword evidence="8" id="KW-0449">Lipoprotein</keyword>
<proteinExistence type="inferred from homology"/>
<dbReference type="AlphaFoldDB" id="A0AAJ0HV42"/>
<evidence type="ECO:0000256" key="4">
    <source>
        <dbReference type="ARBA" id="ARBA00022525"/>
    </source>
</evidence>
<keyword evidence="6 10" id="KW-0732">Signal</keyword>
<dbReference type="Proteomes" id="UP001275084">
    <property type="component" value="Unassembled WGS sequence"/>
</dbReference>
<name>A0AAJ0HV42_9PEZI</name>
<dbReference type="InterPro" id="IPR008427">
    <property type="entry name" value="Extracellular_membr_CFEM_dom"/>
</dbReference>
<organism evidence="12 13">
    <name type="scientific">Lasiosphaeria hispida</name>
    <dbReference type="NCBI Taxonomy" id="260671"/>
    <lineage>
        <taxon>Eukaryota</taxon>
        <taxon>Fungi</taxon>
        <taxon>Dikarya</taxon>
        <taxon>Ascomycota</taxon>
        <taxon>Pezizomycotina</taxon>
        <taxon>Sordariomycetes</taxon>
        <taxon>Sordariomycetidae</taxon>
        <taxon>Sordariales</taxon>
        <taxon>Lasiosphaeriaceae</taxon>
        <taxon>Lasiosphaeria</taxon>
    </lineage>
</organism>
<feature type="domain" description="CFEM" evidence="11">
    <location>
        <begin position="460"/>
        <end position="521"/>
    </location>
</feature>
<comment type="subcellular location">
    <subcellularLocation>
        <location evidence="1">Membrane</location>
        <topology evidence="1">Lipid-anchor</topology>
        <topology evidence="1">GPI-anchor</topology>
    </subcellularLocation>
    <subcellularLocation>
        <location evidence="2">Secreted</location>
    </subcellularLocation>
</comment>
<keyword evidence="13" id="KW-1185">Reference proteome</keyword>
<sequence length="670" mass="67106">MKNVVSMLAFAAGVTATGFGGVKPFPCPANTDNKCTEQQKGGFSFGDLQVGPFAQYKDFSWKGFTCGSGGSRINPSGGQKFIGGSCTSDKNTSPSFSCGAKVDKFSLGSIHVQPEFDCDLEFHYDMPDGSSCKHRNSCKKSGTTVVNSQCGGAKGVTIVFPKQPKAPKPTCSVDIRTVSFDCNPPKTTVTPSTPATTVPATTTSAPPVITSASSSTAPVQSSSLPGESSTVPGVESSKTVPGAESSTVPAVESSKTVPGVESSTTVPGVESSVTVPGVGSTTVPGVESSTVPGVESSTTVPGAEPSTTAPGVESSVTVPGVEPTTTAPGVESSVTVPGVEPSTVVTTTFVTSFDTTSTIFSTVVSTITSCAPTVPDCPANSIHTTVVTVAVSTTICPVTETRTSILTTSTPVVVVPGSSSTPGVVVPPTSVPGGVTNIPTTLVPATSTTANSPVETLPCPNVVPACLNTFLFSVGCSDNSDTRCYCPDSIFVKNIFECIYAHGETDQVVSEAVIFFQGICAPWAPSNPEIATGATVTTYITVTAAPTSVAPVYTTVIIDATTIVPCTDSEGVEIPSSSSTVVVSTTVTLPQVGFTTGSAGSVGVVPVTAAPQAIVTPGTGPITSTLATAPAGTGGFRPTTTGGFVTAGSGRVSAGLGLSLFMAALAVLGL</sequence>
<evidence type="ECO:0000313" key="12">
    <source>
        <dbReference type="EMBL" id="KAK3363460.1"/>
    </source>
</evidence>
<keyword evidence="7" id="KW-1015">Disulfide bond</keyword>
<evidence type="ECO:0000256" key="10">
    <source>
        <dbReference type="SAM" id="SignalP"/>
    </source>
</evidence>
<feature type="signal peptide" evidence="10">
    <location>
        <begin position="1"/>
        <end position="16"/>
    </location>
</feature>
<keyword evidence="5" id="KW-0472">Membrane</keyword>
<keyword evidence="5" id="KW-0336">GPI-anchor</keyword>
<evidence type="ECO:0000256" key="3">
    <source>
        <dbReference type="ARBA" id="ARBA00010031"/>
    </source>
</evidence>
<evidence type="ECO:0000256" key="9">
    <source>
        <dbReference type="SAM" id="MobiDB-lite"/>
    </source>
</evidence>
<feature type="compositionally biased region" description="Low complexity" evidence="9">
    <location>
        <begin position="187"/>
        <end position="223"/>
    </location>
</feature>
<evidence type="ECO:0000259" key="11">
    <source>
        <dbReference type="Pfam" id="PF05730"/>
    </source>
</evidence>
<comment type="similarity">
    <text evidence="3">Belongs to the RBT5 family.</text>
</comment>
<feature type="compositionally biased region" description="Polar residues" evidence="9">
    <location>
        <begin position="224"/>
        <end position="256"/>
    </location>
</feature>
<evidence type="ECO:0000256" key="1">
    <source>
        <dbReference type="ARBA" id="ARBA00004589"/>
    </source>
</evidence>
<dbReference type="Pfam" id="PF05730">
    <property type="entry name" value="CFEM"/>
    <property type="match status" value="1"/>
</dbReference>
<feature type="compositionally biased region" description="Polar residues" evidence="9">
    <location>
        <begin position="295"/>
        <end position="335"/>
    </location>
</feature>
<dbReference type="GO" id="GO:0098552">
    <property type="term" value="C:side of membrane"/>
    <property type="evidence" value="ECO:0007669"/>
    <property type="project" value="UniProtKB-KW"/>
</dbReference>
<feature type="chain" id="PRO_5042490274" description="CFEM domain-containing protein" evidence="10">
    <location>
        <begin position="17"/>
        <end position="670"/>
    </location>
</feature>
<comment type="caution">
    <text evidence="12">The sequence shown here is derived from an EMBL/GenBank/DDBJ whole genome shotgun (WGS) entry which is preliminary data.</text>
</comment>
<evidence type="ECO:0000256" key="6">
    <source>
        <dbReference type="ARBA" id="ARBA00022729"/>
    </source>
</evidence>
<dbReference type="EMBL" id="JAUIQD010000001">
    <property type="protein sequence ID" value="KAK3363460.1"/>
    <property type="molecule type" value="Genomic_DNA"/>
</dbReference>
<feature type="region of interest" description="Disordered" evidence="9">
    <location>
        <begin position="185"/>
        <end position="335"/>
    </location>
</feature>
<evidence type="ECO:0000256" key="7">
    <source>
        <dbReference type="ARBA" id="ARBA00023157"/>
    </source>
</evidence>
<evidence type="ECO:0000313" key="13">
    <source>
        <dbReference type="Proteomes" id="UP001275084"/>
    </source>
</evidence>
<reference evidence="12" key="1">
    <citation type="journal article" date="2023" name="Mol. Phylogenet. Evol.">
        <title>Genome-scale phylogeny and comparative genomics of the fungal order Sordariales.</title>
        <authorList>
            <person name="Hensen N."/>
            <person name="Bonometti L."/>
            <person name="Westerberg I."/>
            <person name="Brannstrom I.O."/>
            <person name="Guillou S."/>
            <person name="Cros-Aarteil S."/>
            <person name="Calhoun S."/>
            <person name="Haridas S."/>
            <person name="Kuo A."/>
            <person name="Mondo S."/>
            <person name="Pangilinan J."/>
            <person name="Riley R."/>
            <person name="LaButti K."/>
            <person name="Andreopoulos B."/>
            <person name="Lipzen A."/>
            <person name="Chen C."/>
            <person name="Yan M."/>
            <person name="Daum C."/>
            <person name="Ng V."/>
            <person name="Clum A."/>
            <person name="Steindorff A."/>
            <person name="Ohm R.A."/>
            <person name="Martin F."/>
            <person name="Silar P."/>
            <person name="Natvig D.O."/>
            <person name="Lalanne C."/>
            <person name="Gautier V."/>
            <person name="Ament-Velasquez S.L."/>
            <person name="Kruys A."/>
            <person name="Hutchinson M.I."/>
            <person name="Powell A.J."/>
            <person name="Barry K."/>
            <person name="Miller A.N."/>
            <person name="Grigoriev I.V."/>
            <person name="Debuchy R."/>
            <person name="Gladieux P."/>
            <person name="Hiltunen Thoren M."/>
            <person name="Johannesson H."/>
        </authorList>
    </citation>
    <scope>NUCLEOTIDE SEQUENCE</scope>
    <source>
        <strain evidence="12">CBS 955.72</strain>
    </source>
</reference>
<accession>A0AAJ0HV42</accession>
<evidence type="ECO:0000256" key="2">
    <source>
        <dbReference type="ARBA" id="ARBA00004613"/>
    </source>
</evidence>
<protein>
    <recommendedName>
        <fullName evidence="11">CFEM domain-containing protein</fullName>
    </recommendedName>
</protein>
<evidence type="ECO:0000256" key="8">
    <source>
        <dbReference type="ARBA" id="ARBA00023288"/>
    </source>
</evidence>
<evidence type="ECO:0000256" key="5">
    <source>
        <dbReference type="ARBA" id="ARBA00022622"/>
    </source>
</evidence>
<keyword evidence="5" id="KW-0325">Glycoprotein</keyword>
<gene>
    <name evidence="12" type="ORF">B0T25DRAFT_445128</name>
</gene>